<evidence type="ECO:0000256" key="1">
    <source>
        <dbReference type="SAM" id="MobiDB-lite"/>
    </source>
</evidence>
<dbReference type="Proteomes" id="UP000005240">
    <property type="component" value="Unassembled WGS sequence"/>
</dbReference>
<reference evidence="2" key="2">
    <citation type="submission" date="2016-05" db="EMBL/GenBank/DDBJ databases">
        <title>Comparative analysis highlights variable genome content of wheat rusts and divergence of the mating loci.</title>
        <authorList>
            <person name="Cuomo C.A."/>
            <person name="Bakkeren G."/>
            <person name="Szabo L."/>
            <person name="Khalil H."/>
            <person name="Joly D."/>
            <person name="Goldberg J."/>
            <person name="Young S."/>
            <person name="Zeng Q."/>
            <person name="Fellers J."/>
        </authorList>
    </citation>
    <scope>NUCLEOTIDE SEQUENCE [LARGE SCALE GENOMIC DNA]</scope>
    <source>
        <strain evidence="2">1-1 BBBD Race 1</strain>
    </source>
</reference>
<dbReference type="VEuPathDB" id="FungiDB:PTTG_05471"/>
<dbReference type="Pfam" id="PF14223">
    <property type="entry name" value="Retrotran_gag_2"/>
    <property type="match status" value="1"/>
</dbReference>
<evidence type="ECO:0000313" key="2">
    <source>
        <dbReference type="EMBL" id="OAV95420.1"/>
    </source>
</evidence>
<dbReference type="AlphaFoldDB" id="A0A180GRN7"/>
<keyword evidence="4" id="KW-1185">Reference proteome</keyword>
<protein>
    <submittedName>
        <fullName evidence="2 3">Uncharacterized protein</fullName>
    </submittedName>
</protein>
<feature type="region of interest" description="Disordered" evidence="1">
    <location>
        <begin position="391"/>
        <end position="422"/>
    </location>
</feature>
<reference evidence="3" key="4">
    <citation type="submission" date="2025-05" db="UniProtKB">
        <authorList>
            <consortium name="EnsemblFungi"/>
        </authorList>
    </citation>
    <scope>IDENTIFICATION</scope>
    <source>
        <strain evidence="3">isolate 1-1 / race 1 (BBBD)</strain>
    </source>
</reference>
<evidence type="ECO:0000313" key="4">
    <source>
        <dbReference type="Proteomes" id="UP000005240"/>
    </source>
</evidence>
<sequence>MSAFVQTLLNLATSSKNPPSKDWQLRPSAHNFHIGSNLPDSILGHPIDIIPPEALLSKAQTVHPLFRTLQQHCRETLSTLPVKDVVKTLFDNLKATSKTKTTSTQALVKVPFLWRSDEFSQLAQSLDRAYAQKKISTKGRIYVHAFIVDHLEQQTWKALSSSFHDHHHLSAVPEPKPQATSSSKQPAPTMSSKANPETWTHPALKTTNIERLKTPGPGSNYNEWTWFMRAHLNTTNFMYIIDNKVAKARANPNWSRDNKAAFGAISSTIHAAHVRKVRHITSDARALWIALKEAHQDLSAGGITYFLRKLTTARMTGDDLLAHLEDMAKTFESLSALITANSPLTLDDIYSLSILTSLPSDWLACVLAMMNDPRVPPVKILDALKAEQLRRKTRNKEQTMVESVARASLSNQSANRLSHSAQ</sequence>
<gene>
    <name evidence="2" type="ORF">PTTG_05471</name>
</gene>
<reference evidence="2" key="1">
    <citation type="submission" date="2009-11" db="EMBL/GenBank/DDBJ databases">
        <authorList>
            <consortium name="The Broad Institute Genome Sequencing Platform"/>
            <person name="Ward D."/>
            <person name="Feldgarden M."/>
            <person name="Earl A."/>
            <person name="Young S.K."/>
            <person name="Zeng Q."/>
            <person name="Koehrsen M."/>
            <person name="Alvarado L."/>
            <person name="Berlin A."/>
            <person name="Bochicchio J."/>
            <person name="Borenstein D."/>
            <person name="Chapman S.B."/>
            <person name="Chen Z."/>
            <person name="Engels R."/>
            <person name="Freedman E."/>
            <person name="Gellesch M."/>
            <person name="Goldberg J."/>
            <person name="Griggs A."/>
            <person name="Gujja S."/>
            <person name="Heilman E."/>
            <person name="Heiman D."/>
            <person name="Hepburn T."/>
            <person name="Howarth C."/>
            <person name="Jen D."/>
            <person name="Larson L."/>
            <person name="Lewis B."/>
            <person name="Mehta T."/>
            <person name="Park D."/>
            <person name="Pearson M."/>
            <person name="Roberts A."/>
            <person name="Saif S."/>
            <person name="Shea T."/>
            <person name="Shenoy N."/>
            <person name="Sisk P."/>
            <person name="Stolte C."/>
            <person name="Sykes S."/>
            <person name="Thomson T."/>
            <person name="Walk T."/>
            <person name="White J."/>
            <person name="Yandava C."/>
            <person name="Izard J."/>
            <person name="Baranova O.V."/>
            <person name="Blanton J.M."/>
            <person name="Tanner A.C."/>
            <person name="Dewhirst F.E."/>
            <person name="Haas B."/>
            <person name="Nusbaum C."/>
            <person name="Birren B."/>
        </authorList>
    </citation>
    <scope>NUCLEOTIDE SEQUENCE [LARGE SCALE GENOMIC DNA]</scope>
    <source>
        <strain evidence="2">1-1 BBBD Race 1</strain>
    </source>
</reference>
<name>A0A180GRN7_PUCT1</name>
<dbReference type="PANTHER" id="PTHR33246">
    <property type="entry name" value="CCHC-TYPE DOMAIN-CONTAINING PROTEIN"/>
    <property type="match status" value="1"/>
</dbReference>
<proteinExistence type="predicted"/>
<feature type="compositionally biased region" description="Polar residues" evidence="1">
    <location>
        <begin position="408"/>
        <end position="422"/>
    </location>
</feature>
<accession>A0A180GRN7</accession>
<dbReference type="EMBL" id="ADAS02000029">
    <property type="protein sequence ID" value="OAV95420.1"/>
    <property type="molecule type" value="Genomic_DNA"/>
</dbReference>
<dbReference type="EnsemblFungi" id="PTTG_05471-t43_1">
    <property type="protein sequence ID" value="PTTG_05471-t43_1-p1"/>
    <property type="gene ID" value="PTTG_05471"/>
</dbReference>
<feature type="region of interest" description="Disordered" evidence="1">
    <location>
        <begin position="168"/>
        <end position="214"/>
    </location>
</feature>
<organism evidence="2">
    <name type="scientific">Puccinia triticina (isolate 1-1 / race 1 (BBBD))</name>
    <name type="common">Brown leaf rust fungus</name>
    <dbReference type="NCBI Taxonomy" id="630390"/>
    <lineage>
        <taxon>Eukaryota</taxon>
        <taxon>Fungi</taxon>
        <taxon>Dikarya</taxon>
        <taxon>Basidiomycota</taxon>
        <taxon>Pucciniomycotina</taxon>
        <taxon>Pucciniomycetes</taxon>
        <taxon>Pucciniales</taxon>
        <taxon>Pucciniaceae</taxon>
        <taxon>Puccinia</taxon>
    </lineage>
</organism>
<reference evidence="3 4" key="3">
    <citation type="journal article" date="2017" name="G3 (Bethesda)">
        <title>Comparative analysis highlights variable genome content of wheat rusts and divergence of the mating loci.</title>
        <authorList>
            <person name="Cuomo C.A."/>
            <person name="Bakkeren G."/>
            <person name="Khalil H.B."/>
            <person name="Panwar V."/>
            <person name="Joly D."/>
            <person name="Linning R."/>
            <person name="Sakthikumar S."/>
            <person name="Song X."/>
            <person name="Adiconis X."/>
            <person name="Fan L."/>
            <person name="Goldberg J.M."/>
            <person name="Levin J.Z."/>
            <person name="Young S."/>
            <person name="Zeng Q."/>
            <person name="Anikster Y."/>
            <person name="Bruce M."/>
            <person name="Wang M."/>
            <person name="Yin C."/>
            <person name="McCallum B."/>
            <person name="Szabo L.J."/>
            <person name="Hulbert S."/>
            <person name="Chen X."/>
            <person name="Fellers J.P."/>
        </authorList>
    </citation>
    <scope>NUCLEOTIDE SEQUENCE</scope>
    <source>
        <strain evidence="3">isolate 1-1 / race 1 (BBBD)</strain>
        <strain evidence="4">Isolate 1-1 / race 1 (BBBD)</strain>
    </source>
</reference>
<dbReference type="PANTHER" id="PTHR33246:SF51">
    <property type="entry name" value="MYB_SANT-LIKE DOMAIN-CONTAINING PROTEIN"/>
    <property type="match status" value="1"/>
</dbReference>
<dbReference type="OrthoDB" id="413361at2759"/>
<evidence type="ECO:0000313" key="3">
    <source>
        <dbReference type="EnsemblFungi" id="PTTG_05471-t43_1-p1"/>
    </source>
</evidence>
<feature type="compositionally biased region" description="Polar residues" evidence="1">
    <location>
        <begin position="178"/>
        <end position="198"/>
    </location>
</feature>